<dbReference type="Proteomes" id="UP000071392">
    <property type="component" value="Unassembled WGS sequence"/>
</dbReference>
<evidence type="ECO:0000256" key="4">
    <source>
        <dbReference type="ARBA" id="ARBA00022475"/>
    </source>
</evidence>
<dbReference type="GO" id="GO:0006811">
    <property type="term" value="P:monoatomic ion transport"/>
    <property type="evidence" value="ECO:0007669"/>
    <property type="project" value="UniProtKB-KW"/>
</dbReference>
<dbReference type="AlphaFoldDB" id="A0A139SL42"/>
<dbReference type="InterPro" id="IPR050222">
    <property type="entry name" value="MATE_MdtK"/>
</dbReference>
<keyword evidence="7" id="KW-0406">Ion transport</keyword>
<feature type="transmembrane region" description="Helical" evidence="10">
    <location>
        <begin position="403"/>
        <end position="425"/>
    </location>
</feature>
<dbReference type="EMBL" id="LSZP01000044">
    <property type="protein sequence ID" value="KXU35279.1"/>
    <property type="molecule type" value="Genomic_DNA"/>
</dbReference>
<feature type="transmembrane region" description="Helical" evidence="10">
    <location>
        <begin position="333"/>
        <end position="358"/>
    </location>
</feature>
<evidence type="ECO:0000256" key="3">
    <source>
        <dbReference type="ARBA" id="ARBA00022449"/>
    </source>
</evidence>
<proteinExistence type="predicted"/>
<keyword evidence="2" id="KW-0813">Transport</keyword>
<keyword evidence="4" id="KW-1003">Cell membrane</keyword>
<evidence type="ECO:0000256" key="10">
    <source>
        <dbReference type="SAM" id="Phobius"/>
    </source>
</evidence>
<evidence type="ECO:0000256" key="2">
    <source>
        <dbReference type="ARBA" id="ARBA00022448"/>
    </source>
</evidence>
<gene>
    <name evidence="11" type="ORF">AXK12_05835</name>
</gene>
<evidence type="ECO:0000256" key="7">
    <source>
        <dbReference type="ARBA" id="ARBA00023065"/>
    </source>
</evidence>
<sequence length="463" mass="49115">MRPIFNELRTTLALAFPIIIGQLSQMLMGVADSVMVGRLGAVPLAASAFANVLFTGGFMLGLGILASGSILISRTHGAGQSRECAEYLRHGVWLAAGLGVLLAGVTFSLIPWLDHFGQPEEVLAAVRPYLELITLSLVPTLLFQVVRQFSEATGHPWGPMAILLSSVALNVLLNWILIYGNWGAPALGLAGAGWATLAARVVSLVALWAWLRAQRELRAEWPGGRRASGGRRMGSVADANPAWFARLSWAHLRAMVVLGIPIAGQLVFEGGFFAMSALMMGWIGTVPLAAHQIALNCAGVAFIIPLGLSMALSVRVSRALGEGRVKLLPSIALGAQAAGVAYAVLSVLTFVFAGRAIAGGFTPELPVVELASQLLIFAALFQVFDGGQVIASGALRGLADVKVPSVITFISYWVIGLPFAYLWGVRMGQPLAIWGSMVIGLALGGVLLVRRLYVQIRRMTRHA</sequence>
<feature type="transmembrane region" description="Helical" evidence="10">
    <location>
        <begin position="125"/>
        <end position="145"/>
    </location>
</feature>
<evidence type="ECO:0000256" key="9">
    <source>
        <dbReference type="ARBA" id="ARBA00031636"/>
    </source>
</evidence>
<dbReference type="PIRSF" id="PIRSF006603">
    <property type="entry name" value="DinF"/>
    <property type="match status" value="1"/>
</dbReference>
<comment type="subcellular location">
    <subcellularLocation>
        <location evidence="1">Cell membrane</location>
        <topology evidence="1">Multi-pass membrane protein</topology>
    </subcellularLocation>
</comment>
<keyword evidence="3" id="KW-0050">Antiport</keyword>
<dbReference type="GO" id="GO:0005886">
    <property type="term" value="C:plasma membrane"/>
    <property type="evidence" value="ECO:0007669"/>
    <property type="project" value="UniProtKB-SubCell"/>
</dbReference>
<feature type="transmembrane region" description="Helical" evidence="10">
    <location>
        <begin position="186"/>
        <end position="211"/>
    </location>
</feature>
<keyword evidence="5 10" id="KW-0812">Transmembrane</keyword>
<feature type="transmembrane region" description="Helical" evidence="10">
    <location>
        <begin position="256"/>
        <end position="283"/>
    </location>
</feature>
<evidence type="ECO:0000313" key="11">
    <source>
        <dbReference type="EMBL" id="KXU35279.1"/>
    </source>
</evidence>
<comment type="caution">
    <text evidence="11">The sequence shown here is derived from an EMBL/GenBank/DDBJ whole genome shotgun (WGS) entry which is preliminary data.</text>
</comment>
<dbReference type="NCBIfam" id="TIGR00797">
    <property type="entry name" value="matE"/>
    <property type="match status" value="1"/>
</dbReference>
<feature type="transmembrane region" description="Helical" evidence="10">
    <location>
        <begin position="370"/>
        <end position="391"/>
    </location>
</feature>
<keyword evidence="6 10" id="KW-1133">Transmembrane helix</keyword>
<feature type="transmembrane region" description="Helical" evidence="10">
    <location>
        <begin position="12"/>
        <end position="36"/>
    </location>
</feature>
<name>A0A139SL42_9BACT</name>
<dbReference type="InterPro" id="IPR048279">
    <property type="entry name" value="MdtK-like"/>
</dbReference>
<dbReference type="STRING" id="1548208.AXK12_05835"/>
<evidence type="ECO:0000256" key="1">
    <source>
        <dbReference type="ARBA" id="ARBA00004651"/>
    </source>
</evidence>
<dbReference type="InterPro" id="IPR002528">
    <property type="entry name" value="MATE_fam"/>
</dbReference>
<dbReference type="GO" id="GO:0015297">
    <property type="term" value="F:antiporter activity"/>
    <property type="evidence" value="ECO:0007669"/>
    <property type="project" value="UniProtKB-KW"/>
</dbReference>
<keyword evidence="8 10" id="KW-0472">Membrane</keyword>
<feature type="transmembrane region" description="Helical" evidence="10">
    <location>
        <begin position="157"/>
        <end position="180"/>
    </location>
</feature>
<feature type="transmembrane region" description="Helical" evidence="10">
    <location>
        <begin position="48"/>
        <end position="72"/>
    </location>
</feature>
<dbReference type="Pfam" id="PF01554">
    <property type="entry name" value="MatE"/>
    <property type="match status" value="2"/>
</dbReference>
<feature type="transmembrane region" description="Helical" evidence="10">
    <location>
        <begin position="92"/>
        <end position="113"/>
    </location>
</feature>
<feature type="transmembrane region" description="Helical" evidence="10">
    <location>
        <begin position="289"/>
        <end position="312"/>
    </location>
</feature>
<dbReference type="PANTHER" id="PTHR43298:SF2">
    <property type="entry name" value="FMN_FAD EXPORTER YEEO-RELATED"/>
    <property type="match status" value="1"/>
</dbReference>
<reference evidence="11 12" key="1">
    <citation type="submission" date="2016-02" db="EMBL/GenBank/DDBJ databases">
        <authorList>
            <person name="Wen L."/>
            <person name="He K."/>
            <person name="Yang H."/>
        </authorList>
    </citation>
    <scope>NUCLEOTIDE SEQUENCE [LARGE SCALE GENOMIC DNA]</scope>
    <source>
        <strain evidence="11 12">CV41</strain>
    </source>
</reference>
<accession>A0A139SL42</accession>
<organism evidence="11 12">
    <name type="scientific">Cephaloticoccus capnophilus</name>
    <dbReference type="NCBI Taxonomy" id="1548208"/>
    <lineage>
        <taxon>Bacteria</taxon>
        <taxon>Pseudomonadati</taxon>
        <taxon>Verrucomicrobiota</taxon>
        <taxon>Opitutia</taxon>
        <taxon>Opitutales</taxon>
        <taxon>Opitutaceae</taxon>
        <taxon>Cephaloticoccus</taxon>
    </lineage>
</organism>
<evidence type="ECO:0000256" key="6">
    <source>
        <dbReference type="ARBA" id="ARBA00022989"/>
    </source>
</evidence>
<dbReference type="GO" id="GO:0042910">
    <property type="term" value="F:xenobiotic transmembrane transporter activity"/>
    <property type="evidence" value="ECO:0007669"/>
    <property type="project" value="InterPro"/>
</dbReference>
<evidence type="ECO:0000313" key="12">
    <source>
        <dbReference type="Proteomes" id="UP000071392"/>
    </source>
</evidence>
<evidence type="ECO:0000256" key="8">
    <source>
        <dbReference type="ARBA" id="ARBA00023136"/>
    </source>
</evidence>
<evidence type="ECO:0000256" key="5">
    <source>
        <dbReference type="ARBA" id="ARBA00022692"/>
    </source>
</evidence>
<dbReference type="PANTHER" id="PTHR43298">
    <property type="entry name" value="MULTIDRUG RESISTANCE PROTEIN NORM-RELATED"/>
    <property type="match status" value="1"/>
</dbReference>
<protein>
    <recommendedName>
        <fullName evidence="9">Multidrug-efflux transporter</fullName>
    </recommendedName>
</protein>
<dbReference type="CDD" id="cd13131">
    <property type="entry name" value="MATE_NorM_like"/>
    <property type="match status" value="1"/>
</dbReference>
<keyword evidence="12" id="KW-1185">Reference proteome</keyword>
<feature type="transmembrane region" description="Helical" evidence="10">
    <location>
        <begin position="431"/>
        <end position="453"/>
    </location>
</feature>